<keyword evidence="1" id="KW-0805">Transcription regulation</keyword>
<evidence type="ECO:0000256" key="2">
    <source>
        <dbReference type="ARBA" id="ARBA00023125"/>
    </source>
</evidence>
<gene>
    <name evidence="5" type="ORF">OOZ53_02510</name>
</gene>
<dbReference type="Proteomes" id="UP001148313">
    <property type="component" value="Unassembled WGS sequence"/>
</dbReference>
<reference evidence="5" key="1">
    <citation type="submission" date="2022-11" db="EMBL/GenBank/DDBJ databases">
        <title>Hoeflea poritis sp. nov., isolated from scleractinian coral Porites lutea.</title>
        <authorList>
            <person name="Zhang G."/>
            <person name="Wei Q."/>
            <person name="Cai L."/>
        </authorList>
    </citation>
    <scope>NUCLEOTIDE SEQUENCE</scope>
    <source>
        <strain evidence="5">E7-10</strain>
    </source>
</reference>
<dbReference type="RefSeq" id="WP_271087722.1">
    <property type="nucleotide sequence ID" value="NZ_JAPJZH010000001.1"/>
</dbReference>
<dbReference type="InterPro" id="IPR010982">
    <property type="entry name" value="Lambda_DNA-bd_dom_sf"/>
</dbReference>
<keyword evidence="3" id="KW-0804">Transcription</keyword>
<evidence type="ECO:0000313" key="5">
    <source>
        <dbReference type="EMBL" id="MDA4844199.1"/>
    </source>
</evidence>
<dbReference type="PROSITE" id="PS50932">
    <property type="entry name" value="HTH_LACI_2"/>
    <property type="match status" value="1"/>
</dbReference>
<dbReference type="InterPro" id="IPR046335">
    <property type="entry name" value="LacI/GalR-like_sensor"/>
</dbReference>
<evidence type="ECO:0000256" key="1">
    <source>
        <dbReference type="ARBA" id="ARBA00023015"/>
    </source>
</evidence>
<dbReference type="CDD" id="cd01392">
    <property type="entry name" value="HTH_LacI"/>
    <property type="match status" value="1"/>
</dbReference>
<organism evidence="5 6">
    <name type="scientific">Hoeflea poritis</name>
    <dbReference type="NCBI Taxonomy" id="2993659"/>
    <lineage>
        <taxon>Bacteria</taxon>
        <taxon>Pseudomonadati</taxon>
        <taxon>Pseudomonadota</taxon>
        <taxon>Alphaproteobacteria</taxon>
        <taxon>Hyphomicrobiales</taxon>
        <taxon>Rhizobiaceae</taxon>
        <taxon>Hoeflea</taxon>
    </lineage>
</organism>
<accession>A0ABT4VHK8</accession>
<dbReference type="SMART" id="SM00354">
    <property type="entry name" value="HTH_LACI"/>
    <property type="match status" value="1"/>
</dbReference>
<evidence type="ECO:0000259" key="4">
    <source>
        <dbReference type="PROSITE" id="PS50932"/>
    </source>
</evidence>
<sequence>MSKVSLKALSEKLGLTEGTVSRALNNYSDISEKTRERVRAAAQEMGYRPNSSARRLATGNAECVGYVMSWQLGHLSEPFLGELLDGLSESLSERHWDLTLAVSRSAQDELAIISRMAQSGRVNGLVISRTLTHDPRVDHMREIGIPFVSHGRTANSDAHAWFDIDNYTAFREAVAHLCQLGHTRIGHIRGPLEYNFAASRHAGYRRGLLDHGVDLFPELEAKSDMSENGGYRAMRYLLSLQDPPTAVVCVSDSVALGAMKAIRERGWRPGREVSIIGYDGLPLGEHTDPPLTTMAQPLQTAGRKIGDMLLAVIDGADPKQQQELWSATLERRETDGPPVADRN</sequence>
<keyword evidence="2" id="KW-0238">DNA-binding</keyword>
<keyword evidence="6" id="KW-1185">Reference proteome</keyword>
<dbReference type="SUPFAM" id="SSF53822">
    <property type="entry name" value="Periplasmic binding protein-like I"/>
    <property type="match status" value="1"/>
</dbReference>
<comment type="caution">
    <text evidence="5">The sequence shown here is derived from an EMBL/GenBank/DDBJ whole genome shotgun (WGS) entry which is preliminary data.</text>
</comment>
<feature type="domain" description="HTH lacI-type" evidence="4">
    <location>
        <begin position="4"/>
        <end position="58"/>
    </location>
</feature>
<dbReference type="PANTHER" id="PTHR30146">
    <property type="entry name" value="LACI-RELATED TRANSCRIPTIONAL REPRESSOR"/>
    <property type="match status" value="1"/>
</dbReference>
<dbReference type="Pfam" id="PF13377">
    <property type="entry name" value="Peripla_BP_3"/>
    <property type="match status" value="1"/>
</dbReference>
<evidence type="ECO:0000313" key="6">
    <source>
        <dbReference type="Proteomes" id="UP001148313"/>
    </source>
</evidence>
<dbReference type="PANTHER" id="PTHR30146:SF109">
    <property type="entry name" value="HTH-TYPE TRANSCRIPTIONAL REGULATOR GALS"/>
    <property type="match status" value="1"/>
</dbReference>
<dbReference type="SUPFAM" id="SSF47413">
    <property type="entry name" value="lambda repressor-like DNA-binding domains"/>
    <property type="match status" value="1"/>
</dbReference>
<protein>
    <submittedName>
        <fullName evidence="5">Substrate-binding domain-containing protein</fullName>
    </submittedName>
</protein>
<dbReference type="CDD" id="cd20010">
    <property type="entry name" value="PBP1_AglR-like"/>
    <property type="match status" value="1"/>
</dbReference>
<dbReference type="EMBL" id="JAPJZH010000001">
    <property type="protein sequence ID" value="MDA4844199.1"/>
    <property type="molecule type" value="Genomic_DNA"/>
</dbReference>
<dbReference type="Pfam" id="PF00356">
    <property type="entry name" value="LacI"/>
    <property type="match status" value="1"/>
</dbReference>
<dbReference type="Gene3D" id="3.40.50.2300">
    <property type="match status" value="2"/>
</dbReference>
<name>A0ABT4VHK8_9HYPH</name>
<dbReference type="InterPro" id="IPR000843">
    <property type="entry name" value="HTH_LacI"/>
</dbReference>
<evidence type="ECO:0000256" key="3">
    <source>
        <dbReference type="ARBA" id="ARBA00023163"/>
    </source>
</evidence>
<proteinExistence type="predicted"/>
<dbReference type="Gene3D" id="1.10.260.40">
    <property type="entry name" value="lambda repressor-like DNA-binding domains"/>
    <property type="match status" value="1"/>
</dbReference>
<dbReference type="InterPro" id="IPR028082">
    <property type="entry name" value="Peripla_BP_I"/>
</dbReference>